<reference evidence="2" key="1">
    <citation type="submission" date="2019-10" db="EMBL/GenBank/DDBJ databases">
        <title>Draft genome of an adomavirus associated with raised mucoid lesions on smallmouth bass.</title>
        <authorList>
            <person name="Iwanowicz L.R."/>
            <person name="Young K.T."/>
            <person name="Adams C.R."/>
            <person name="Blazer V.S."/>
            <person name="Cornman R.S."/>
        </authorList>
    </citation>
    <scope>NUCLEOTIDE SEQUENCE</scope>
    <source>
        <strain evidence="2">SUSMA-54</strain>
    </source>
</reference>
<dbReference type="EMBL" id="MN631022">
    <property type="protein sequence ID" value="QHR77185.1"/>
    <property type="molecule type" value="Genomic_DNA"/>
</dbReference>
<sequence>MRFPFPVPRAAPRHAQQKEILNFCTEHVLSQGLGLHSHGPEPKGPVLPELEPRSVA</sequence>
<evidence type="ECO:0000313" key="3">
    <source>
        <dbReference type="Proteomes" id="UP001225365"/>
    </source>
</evidence>
<dbReference type="Proteomes" id="UP001225365">
    <property type="component" value="Segment"/>
</dbReference>
<protein>
    <submittedName>
        <fullName evidence="2">LO4</fullName>
    </submittedName>
</protein>
<name>A0A6B9XGP6_9VIRU</name>
<feature type="region of interest" description="Disordered" evidence="1">
    <location>
        <begin position="32"/>
        <end position="56"/>
    </location>
</feature>
<evidence type="ECO:0000256" key="1">
    <source>
        <dbReference type="SAM" id="MobiDB-lite"/>
    </source>
</evidence>
<organism evidence="2 3">
    <name type="scientific">Micropterus dolomieu adomavirus 2</name>
    <dbReference type="NCBI Taxonomy" id="2681676"/>
    <lineage>
        <taxon>Viruses</taxon>
        <taxon>Adomaviruses</taxon>
    </lineage>
</organism>
<proteinExistence type="predicted"/>
<accession>A0A6B9XGP6</accession>
<evidence type="ECO:0000313" key="2">
    <source>
        <dbReference type="EMBL" id="QHR77185.1"/>
    </source>
</evidence>